<name>A0A835YX88_9STRA</name>
<feature type="compositionally biased region" description="Low complexity" evidence="5">
    <location>
        <begin position="1"/>
        <end position="24"/>
    </location>
</feature>
<gene>
    <name evidence="8" type="ORF">JKP88DRAFT_157547</name>
</gene>
<dbReference type="OrthoDB" id="534348at2759"/>
<evidence type="ECO:0000313" key="9">
    <source>
        <dbReference type="Proteomes" id="UP000664859"/>
    </source>
</evidence>
<dbReference type="InterPro" id="IPR022648">
    <property type="entry name" value="Pr_cel_nuc_antig_N"/>
</dbReference>
<dbReference type="GO" id="GO:0043626">
    <property type="term" value="C:PCNA complex"/>
    <property type="evidence" value="ECO:0007669"/>
    <property type="project" value="TreeGrafter"/>
</dbReference>
<dbReference type="AlphaFoldDB" id="A0A835YX88"/>
<sequence length="332" mass="35851">MVSGASSAPAPALSVPPEASSVAAPAPPANPAPRAEVVDPPAPAPAGEDAAAAVACPTDEAVPEGILVCMRTHHTQQWRTLTDALKDLISESPVTFGPAGMKLVSMDPAHVALVNLQIQSEHYYCKREITVGLNVAALYKMLRNLTTGGYILELSLSEDDPDHLRVLISNEDKRTRTSNRPKLLRLPDEIITIPPAVFQRVLSIPSADFQRYIRELSGVSNKIKIRSTRDVLVLSAEGTSGSTEIEIRPTASGMHWQFIDSEATDEVVEGVFYSRYVERFARPLDSVVEIFIKQAYPLVLRYQLQAATVRLVIAQCTDDDAGGEGGSAKAAK</sequence>
<keyword evidence="3" id="KW-0539">Nucleus</keyword>
<dbReference type="Proteomes" id="UP000664859">
    <property type="component" value="Unassembled WGS sequence"/>
</dbReference>
<comment type="subcellular location">
    <subcellularLocation>
        <location evidence="3">Nucleus</location>
    </subcellularLocation>
</comment>
<proteinExistence type="inferred from homology"/>
<reference evidence="8" key="1">
    <citation type="submission" date="2021-02" db="EMBL/GenBank/DDBJ databases">
        <title>First Annotated Genome of the Yellow-green Alga Tribonema minus.</title>
        <authorList>
            <person name="Mahan K.M."/>
        </authorList>
    </citation>
    <scope>NUCLEOTIDE SEQUENCE</scope>
    <source>
        <strain evidence="8">UTEX B ZZ1240</strain>
    </source>
</reference>
<dbReference type="GO" id="GO:0019985">
    <property type="term" value="P:translesion synthesis"/>
    <property type="evidence" value="ECO:0007669"/>
    <property type="project" value="TreeGrafter"/>
</dbReference>
<accession>A0A835YX88</accession>
<dbReference type="PRINTS" id="PR00339">
    <property type="entry name" value="PCNACYCLIN"/>
</dbReference>
<feature type="domain" description="Proliferating cell nuclear antigen PCNA N-terminal" evidence="6">
    <location>
        <begin position="79"/>
        <end position="178"/>
    </location>
</feature>
<dbReference type="GO" id="GO:0006272">
    <property type="term" value="P:leading strand elongation"/>
    <property type="evidence" value="ECO:0007669"/>
    <property type="project" value="TreeGrafter"/>
</dbReference>
<dbReference type="CDD" id="cd00577">
    <property type="entry name" value="PCNA"/>
    <property type="match status" value="1"/>
</dbReference>
<evidence type="ECO:0000256" key="1">
    <source>
        <dbReference type="ARBA" id="ARBA00010462"/>
    </source>
</evidence>
<dbReference type="GO" id="GO:0003677">
    <property type="term" value="F:DNA binding"/>
    <property type="evidence" value="ECO:0007669"/>
    <property type="project" value="UniProtKB-KW"/>
</dbReference>
<dbReference type="NCBIfam" id="TIGR00590">
    <property type="entry name" value="pcna"/>
    <property type="match status" value="1"/>
</dbReference>
<dbReference type="SUPFAM" id="SSF55979">
    <property type="entry name" value="DNA clamp"/>
    <property type="match status" value="2"/>
</dbReference>
<feature type="domain" description="Proliferating cell nuclear antigen PCNA C-terminal" evidence="7">
    <location>
        <begin position="193"/>
        <end position="310"/>
    </location>
</feature>
<dbReference type="EMBL" id="JAFCMP010000223">
    <property type="protein sequence ID" value="KAG5183090.1"/>
    <property type="molecule type" value="Genomic_DNA"/>
</dbReference>
<evidence type="ECO:0000256" key="2">
    <source>
        <dbReference type="ARBA" id="ARBA00023125"/>
    </source>
</evidence>
<dbReference type="InterPro" id="IPR046938">
    <property type="entry name" value="DNA_clamp_sf"/>
</dbReference>
<dbReference type="GO" id="GO:0030337">
    <property type="term" value="F:DNA polymerase processivity factor activity"/>
    <property type="evidence" value="ECO:0007669"/>
    <property type="project" value="InterPro"/>
</dbReference>
<evidence type="ECO:0000256" key="3">
    <source>
        <dbReference type="RuleBase" id="RU000641"/>
    </source>
</evidence>
<dbReference type="Gene3D" id="3.70.10.10">
    <property type="match status" value="1"/>
</dbReference>
<keyword evidence="2 4" id="KW-0238">DNA-binding</keyword>
<dbReference type="PANTHER" id="PTHR11352">
    <property type="entry name" value="PROLIFERATING CELL NUCLEAR ANTIGEN"/>
    <property type="match status" value="1"/>
</dbReference>
<evidence type="ECO:0000259" key="6">
    <source>
        <dbReference type="Pfam" id="PF00705"/>
    </source>
</evidence>
<dbReference type="GO" id="GO:0006298">
    <property type="term" value="P:mismatch repair"/>
    <property type="evidence" value="ECO:0007669"/>
    <property type="project" value="TreeGrafter"/>
</dbReference>
<keyword evidence="4" id="KW-0235">DNA replication</keyword>
<feature type="compositionally biased region" description="Low complexity" evidence="5">
    <location>
        <begin position="32"/>
        <end position="50"/>
    </location>
</feature>
<dbReference type="Pfam" id="PF02747">
    <property type="entry name" value="PCNA_C"/>
    <property type="match status" value="1"/>
</dbReference>
<keyword evidence="9" id="KW-1185">Reference proteome</keyword>
<comment type="function">
    <text evidence="3">This protein is an auxiliary protein of DNA polymerase delta and is involved in the control of eukaryotic DNA replication by increasing the polymerase's processivity during elongation of the leading strand.</text>
</comment>
<evidence type="ECO:0000313" key="8">
    <source>
        <dbReference type="EMBL" id="KAG5183090.1"/>
    </source>
</evidence>
<dbReference type="InterPro" id="IPR000730">
    <property type="entry name" value="Pr_cel_nuc_antig"/>
</dbReference>
<dbReference type="PANTHER" id="PTHR11352:SF0">
    <property type="entry name" value="PROLIFERATING CELL NUCLEAR ANTIGEN"/>
    <property type="match status" value="1"/>
</dbReference>
<dbReference type="GO" id="GO:0006275">
    <property type="term" value="P:regulation of DNA replication"/>
    <property type="evidence" value="ECO:0007669"/>
    <property type="project" value="InterPro"/>
</dbReference>
<dbReference type="InterPro" id="IPR022649">
    <property type="entry name" value="Pr_cel_nuc_antig_C"/>
</dbReference>
<evidence type="ECO:0000259" key="7">
    <source>
        <dbReference type="Pfam" id="PF02747"/>
    </source>
</evidence>
<protein>
    <recommendedName>
        <fullName evidence="3">DNA sliding clamp PCNA</fullName>
    </recommendedName>
</protein>
<evidence type="ECO:0000256" key="5">
    <source>
        <dbReference type="SAM" id="MobiDB-lite"/>
    </source>
</evidence>
<comment type="caution">
    <text evidence="8">The sequence shown here is derived from an EMBL/GenBank/DDBJ whole genome shotgun (WGS) entry which is preliminary data.</text>
</comment>
<feature type="region of interest" description="Disordered" evidence="5">
    <location>
        <begin position="1"/>
        <end position="50"/>
    </location>
</feature>
<organism evidence="8 9">
    <name type="scientific">Tribonema minus</name>
    <dbReference type="NCBI Taxonomy" id="303371"/>
    <lineage>
        <taxon>Eukaryota</taxon>
        <taxon>Sar</taxon>
        <taxon>Stramenopiles</taxon>
        <taxon>Ochrophyta</taxon>
        <taxon>PX clade</taxon>
        <taxon>Xanthophyceae</taxon>
        <taxon>Tribonematales</taxon>
        <taxon>Tribonemataceae</taxon>
        <taxon>Tribonema</taxon>
    </lineage>
</organism>
<evidence type="ECO:0000256" key="4">
    <source>
        <dbReference type="RuleBase" id="RU003671"/>
    </source>
</evidence>
<dbReference type="Pfam" id="PF00705">
    <property type="entry name" value="PCNA_N"/>
    <property type="match status" value="1"/>
</dbReference>
<comment type="similarity">
    <text evidence="1 4">Belongs to the PCNA family.</text>
</comment>